<dbReference type="PANTHER" id="PTHR34069:SF2">
    <property type="entry name" value="BETA-KETOACYL-[ACYL-CARRIER-PROTEIN] SYNTHASE III"/>
    <property type="match status" value="1"/>
</dbReference>
<evidence type="ECO:0000256" key="2">
    <source>
        <dbReference type="ARBA" id="ARBA00023315"/>
    </source>
</evidence>
<keyword evidence="6" id="KW-1185">Reference proteome</keyword>
<evidence type="ECO:0000259" key="3">
    <source>
        <dbReference type="Pfam" id="PF08541"/>
    </source>
</evidence>
<feature type="domain" description="Beta-ketoacyl-[acyl-carrier-protein] synthase III N-terminal" evidence="4">
    <location>
        <begin position="129"/>
        <end position="208"/>
    </location>
</feature>
<dbReference type="GO" id="GO:0044550">
    <property type="term" value="P:secondary metabolite biosynthetic process"/>
    <property type="evidence" value="ECO:0007669"/>
    <property type="project" value="TreeGrafter"/>
</dbReference>
<dbReference type="PANTHER" id="PTHR34069">
    <property type="entry name" value="3-OXOACYL-[ACYL-CARRIER-PROTEIN] SYNTHASE 3"/>
    <property type="match status" value="1"/>
</dbReference>
<evidence type="ECO:0000259" key="4">
    <source>
        <dbReference type="Pfam" id="PF08545"/>
    </source>
</evidence>
<dbReference type="GO" id="GO:0004315">
    <property type="term" value="F:3-oxoacyl-[acyl-carrier-protein] synthase activity"/>
    <property type="evidence" value="ECO:0007669"/>
    <property type="project" value="InterPro"/>
</dbReference>
<proteinExistence type="predicted"/>
<dbReference type="SUPFAM" id="SSF53901">
    <property type="entry name" value="Thiolase-like"/>
    <property type="match status" value="1"/>
</dbReference>
<dbReference type="InterPro" id="IPR016039">
    <property type="entry name" value="Thiolase-like"/>
</dbReference>
<dbReference type="CDD" id="cd00830">
    <property type="entry name" value="KAS_III"/>
    <property type="match status" value="1"/>
</dbReference>
<dbReference type="Pfam" id="PF08541">
    <property type="entry name" value="ACP_syn_III_C"/>
    <property type="match status" value="1"/>
</dbReference>
<sequence length="335" mass="36442">MTERHNGTVMQPGVQLTGLGHYFPGQPVTNAFFEQIPELGIDDAWIVEHTGVRTRHWPESDDERPVEMGVAAARKALDHAGITADDVDLLIGTTSTTRARVNPSSATNRYPDISLPVQNLLGARNAACFDITATACAGFLYTSTVARTLLHLLGKRTALIVAAENPKPILNFKYRYSALFGAGAAAAVWSRVDRGPSGLVDTVVKSDGRHFDAFDIDNEDKILMRGGQIGELGPRLLIDAAQTLLRQNDLELGQIDWIIPHQGNLNMINEVSAALGIPRERLLLNIDRRGNTSSVSIPSCLSEHVHSGKIKPGNLIIALGIGRGLNWGAMLFRYR</sequence>
<dbReference type="Proteomes" id="UP000199013">
    <property type="component" value="Unassembled WGS sequence"/>
</dbReference>
<accession>A0A1C3P4L4</accession>
<evidence type="ECO:0000256" key="1">
    <source>
        <dbReference type="ARBA" id="ARBA00022679"/>
    </source>
</evidence>
<dbReference type="AlphaFoldDB" id="A0A1C3P4L4"/>
<dbReference type="InterPro" id="IPR013747">
    <property type="entry name" value="ACP_syn_III_C"/>
</dbReference>
<dbReference type="Pfam" id="PF08545">
    <property type="entry name" value="ACP_syn_III"/>
    <property type="match status" value="1"/>
</dbReference>
<keyword evidence="2" id="KW-0012">Acyltransferase</keyword>
<protein>
    <submittedName>
        <fullName evidence="5">3-oxoacyl-(Acyl carrier protein) synthase III</fullName>
    </submittedName>
</protein>
<dbReference type="InterPro" id="IPR013751">
    <property type="entry name" value="ACP_syn_III_N"/>
</dbReference>
<feature type="domain" description="Beta-ketoacyl-[acyl-carrier-protein] synthase III C-terminal" evidence="3">
    <location>
        <begin position="245"/>
        <end position="334"/>
    </location>
</feature>
<evidence type="ECO:0000313" key="5">
    <source>
        <dbReference type="EMBL" id="SBW24726.1"/>
    </source>
</evidence>
<dbReference type="Gene3D" id="3.40.47.10">
    <property type="match status" value="1"/>
</dbReference>
<organism evidence="5 6">
    <name type="scientific">Candidatus Protofrankia californiensis</name>
    <dbReference type="NCBI Taxonomy" id="1839754"/>
    <lineage>
        <taxon>Bacteria</taxon>
        <taxon>Bacillati</taxon>
        <taxon>Actinomycetota</taxon>
        <taxon>Actinomycetes</taxon>
        <taxon>Frankiales</taxon>
        <taxon>Frankiaceae</taxon>
        <taxon>Protofrankia</taxon>
    </lineage>
</organism>
<evidence type="ECO:0000313" key="6">
    <source>
        <dbReference type="Proteomes" id="UP000199013"/>
    </source>
</evidence>
<keyword evidence="1" id="KW-0808">Transferase</keyword>
<reference evidence="6" key="1">
    <citation type="submission" date="2016-02" db="EMBL/GenBank/DDBJ databases">
        <authorList>
            <person name="Wibberg D."/>
        </authorList>
    </citation>
    <scope>NUCLEOTIDE SEQUENCE [LARGE SCALE GENOMIC DNA]</scope>
</reference>
<name>A0A1C3P4L4_9ACTN</name>
<gene>
    <name evidence="5" type="ORF">FDG2_4276</name>
</gene>
<dbReference type="GO" id="GO:0006633">
    <property type="term" value="P:fatty acid biosynthetic process"/>
    <property type="evidence" value="ECO:0007669"/>
    <property type="project" value="InterPro"/>
</dbReference>
<dbReference type="EMBL" id="FLUV01001785">
    <property type="protein sequence ID" value="SBW24726.1"/>
    <property type="molecule type" value="Genomic_DNA"/>
</dbReference>